<accession>A0ABW3L1V9</accession>
<evidence type="ECO:0000256" key="1">
    <source>
        <dbReference type="SAM" id="Phobius"/>
    </source>
</evidence>
<protein>
    <submittedName>
        <fullName evidence="3">TadE/TadG family type IV pilus assembly protein</fullName>
    </submittedName>
</protein>
<gene>
    <name evidence="3" type="ORF">ACFQ2J_12130</name>
</gene>
<dbReference type="Proteomes" id="UP001596990">
    <property type="component" value="Unassembled WGS sequence"/>
</dbReference>
<feature type="transmembrane region" description="Helical" evidence="1">
    <location>
        <begin position="13"/>
        <end position="35"/>
    </location>
</feature>
<sequence length="127" mass="14249">MIKDEKGQSLVELALILPVLLLLLVGIIDFGRMLYSYTHLHMASQEAVRVGGLGGDDQEIGVFARDYITFEDKDALVVDISPGDSVRKSGEYVEVTLKYPFEMVTPIIDHFFTDPLWIETSSTIRVE</sequence>
<evidence type="ECO:0000313" key="3">
    <source>
        <dbReference type="EMBL" id="MFD1019925.1"/>
    </source>
</evidence>
<reference evidence="4" key="1">
    <citation type="journal article" date="2019" name="Int. J. Syst. Evol. Microbiol.">
        <title>The Global Catalogue of Microorganisms (GCM) 10K type strain sequencing project: providing services to taxonomists for standard genome sequencing and annotation.</title>
        <authorList>
            <consortium name="The Broad Institute Genomics Platform"/>
            <consortium name="The Broad Institute Genome Sequencing Center for Infectious Disease"/>
            <person name="Wu L."/>
            <person name="Ma J."/>
        </authorList>
    </citation>
    <scope>NUCLEOTIDE SEQUENCE [LARGE SCALE GENOMIC DNA]</scope>
    <source>
        <strain evidence="4">CCUG 56607</strain>
    </source>
</reference>
<keyword evidence="1" id="KW-1133">Transmembrane helix</keyword>
<keyword evidence="1" id="KW-0472">Membrane</keyword>
<name>A0ABW3L1V9_9BACI</name>
<organism evidence="3 4">
    <name type="scientific">Thalassobacillus hwangdonensis</name>
    <dbReference type="NCBI Taxonomy" id="546108"/>
    <lineage>
        <taxon>Bacteria</taxon>
        <taxon>Bacillati</taxon>
        <taxon>Bacillota</taxon>
        <taxon>Bacilli</taxon>
        <taxon>Bacillales</taxon>
        <taxon>Bacillaceae</taxon>
        <taxon>Thalassobacillus</taxon>
    </lineage>
</organism>
<comment type="caution">
    <text evidence="3">The sequence shown here is derived from an EMBL/GenBank/DDBJ whole genome shotgun (WGS) entry which is preliminary data.</text>
</comment>
<dbReference type="RefSeq" id="WP_386060632.1">
    <property type="nucleotide sequence ID" value="NZ_JBHTKL010000005.1"/>
</dbReference>
<keyword evidence="1" id="KW-0812">Transmembrane</keyword>
<dbReference type="EMBL" id="JBHTKL010000005">
    <property type="protein sequence ID" value="MFD1019925.1"/>
    <property type="molecule type" value="Genomic_DNA"/>
</dbReference>
<dbReference type="Pfam" id="PF07811">
    <property type="entry name" value="TadE"/>
    <property type="match status" value="1"/>
</dbReference>
<dbReference type="InterPro" id="IPR012495">
    <property type="entry name" value="TadE-like_dom"/>
</dbReference>
<proteinExistence type="predicted"/>
<keyword evidence="4" id="KW-1185">Reference proteome</keyword>
<evidence type="ECO:0000313" key="4">
    <source>
        <dbReference type="Proteomes" id="UP001596990"/>
    </source>
</evidence>
<feature type="domain" description="TadE-like" evidence="2">
    <location>
        <begin position="7"/>
        <end position="49"/>
    </location>
</feature>
<evidence type="ECO:0000259" key="2">
    <source>
        <dbReference type="Pfam" id="PF07811"/>
    </source>
</evidence>